<comment type="subcellular location">
    <subcellularLocation>
        <location evidence="1">Nucleus</location>
        <location evidence="1">Nuclear pore complex</location>
    </subcellularLocation>
</comment>
<evidence type="ECO:0000256" key="8">
    <source>
        <dbReference type="SAM" id="MobiDB-lite"/>
    </source>
</evidence>
<dbReference type="GO" id="GO:0006406">
    <property type="term" value="P:mRNA export from nucleus"/>
    <property type="evidence" value="ECO:0007669"/>
    <property type="project" value="TreeGrafter"/>
</dbReference>
<dbReference type="EMBL" id="LAVV01001776">
    <property type="protein sequence ID" value="KNZ63326.1"/>
    <property type="molecule type" value="Genomic_DNA"/>
</dbReference>
<keyword evidence="5" id="KW-0811">Translocation</keyword>
<dbReference type="GO" id="GO:0000055">
    <property type="term" value="P:ribosomal large subunit export from nucleus"/>
    <property type="evidence" value="ECO:0007669"/>
    <property type="project" value="InterPro"/>
</dbReference>
<dbReference type="InterPro" id="IPR019321">
    <property type="entry name" value="Nucleoporin_Nup88"/>
</dbReference>
<feature type="region of interest" description="Disordered" evidence="8">
    <location>
        <begin position="211"/>
        <end position="238"/>
    </location>
</feature>
<dbReference type="InterPro" id="IPR036322">
    <property type="entry name" value="WD40_repeat_dom_sf"/>
</dbReference>
<keyword evidence="10" id="KW-1185">Reference proteome</keyword>
<proteinExistence type="predicted"/>
<sequence length="897" mass="98784">MAEETDDYLNTLPNHPIFNSNHNHNIFTIISNNHLILSAPPELRLISLVNYKANDQQQQQPKHKLIIPLPSSAIPRKPILCLLPNPNSRLLALSSTDQVSVLSLPRSEEISDSSTQIQCQTIPIGLNHQHLGTIAKLLWHPWSYRASTLLILYTSGILLEYDVSCDALNPTQIIDFNSPHSLRPTSNRKIDLYEGHPSIISSFQQASLNSHSRHSSPLANDEAQKSNPRLSSSLGPSKHLLCASRSGTYGPTDRDSSTAVSICFGTGVGDWGPLTLYVVMLNGDLYAICPYLPKNAVLPLSYRNSLLFFLTAKLESISQSGATGSMLLDLQGPLNRSLDYLNSLSDVPDLPLDDEDLEAVENHQEGIRNNRKDRFMDAVRPLRQGPFLMTPSPIETNENEEETVSALLHFRYSPSLSSVPPSQKHTGNLSTALNPSSDPNNDGVGVFMIAYQSRIDVCLEVEKIEPRWASSSEVEEQHEKARVTGELPMLVTYESIDLGLNTSPNERQDSEDSDGLSNGLNLVPDARYLDTIYVSHRFGIHVVSTLAWIESLARGSVRRTGETSPSDGGDEARMLRTIQEKIGSQVAWVIQTAANASRSRNPIPSVPTPPRITSLSVVDDAYLGYSLMALTDDGQLVAVPLKHRPIGPIPDVEGKRHRSMIAGGGSLQAMSAPGILGRSRGPHNGMLGEERWAVPELLRKEARAERRLSAPPKGASSSASASLRYAHQVSTQIDHYIRQLVEAVNAGQDRLKLQITQFQGQIHQLARYPGRLEALDFHLETQSRRLHAVYSKHKMLLKRADLVLQKLADDRNRDLSREEIKWFAELNRMALEVRGDGPERPGLGAQIDLLKGQLEATKERLRLSSEGSSKSGTGGLGRGKLVEDQISKINSALAAPL</sequence>
<dbReference type="PANTHER" id="PTHR13257">
    <property type="entry name" value="NUCLEOPORIN NUP84-RELATED"/>
    <property type="match status" value="1"/>
</dbReference>
<dbReference type="GO" id="GO:0000056">
    <property type="term" value="P:ribosomal small subunit export from nucleus"/>
    <property type="evidence" value="ECO:0007669"/>
    <property type="project" value="InterPro"/>
</dbReference>
<evidence type="ECO:0000256" key="1">
    <source>
        <dbReference type="ARBA" id="ARBA00004567"/>
    </source>
</evidence>
<keyword evidence="3" id="KW-0509">mRNA transport</keyword>
<dbReference type="STRING" id="27349.A0A0L6VRK0"/>
<protein>
    <recommendedName>
        <fullName evidence="11">Nucleoporin Nup82</fullName>
    </recommendedName>
</protein>
<evidence type="ECO:0000256" key="2">
    <source>
        <dbReference type="ARBA" id="ARBA00022448"/>
    </source>
</evidence>
<organism evidence="9 10">
    <name type="scientific">Puccinia sorghi</name>
    <dbReference type="NCBI Taxonomy" id="27349"/>
    <lineage>
        <taxon>Eukaryota</taxon>
        <taxon>Fungi</taxon>
        <taxon>Dikarya</taxon>
        <taxon>Basidiomycota</taxon>
        <taxon>Pucciniomycotina</taxon>
        <taxon>Pucciniomycetes</taxon>
        <taxon>Pucciniales</taxon>
        <taxon>Pucciniaceae</taxon>
        <taxon>Puccinia</taxon>
    </lineage>
</organism>
<evidence type="ECO:0000256" key="4">
    <source>
        <dbReference type="ARBA" id="ARBA00022927"/>
    </source>
</evidence>
<dbReference type="InterPro" id="IPR037700">
    <property type="entry name" value="NUP88/NUP82"/>
</dbReference>
<dbReference type="Proteomes" id="UP000037035">
    <property type="component" value="Unassembled WGS sequence"/>
</dbReference>
<evidence type="ECO:0000313" key="9">
    <source>
        <dbReference type="EMBL" id="KNZ63326.1"/>
    </source>
</evidence>
<keyword evidence="2" id="KW-0813">Transport</keyword>
<dbReference type="SUPFAM" id="SSF50978">
    <property type="entry name" value="WD40 repeat-like"/>
    <property type="match status" value="1"/>
</dbReference>
<gene>
    <name evidence="9" type="ORF">VP01_1159g5</name>
</gene>
<keyword evidence="7" id="KW-0539">Nucleus</keyword>
<keyword evidence="6" id="KW-0906">Nuclear pore complex</keyword>
<dbReference type="OrthoDB" id="341482at2759"/>
<dbReference type="GO" id="GO:0017056">
    <property type="term" value="F:structural constituent of nuclear pore"/>
    <property type="evidence" value="ECO:0007669"/>
    <property type="project" value="InterPro"/>
</dbReference>
<name>A0A0L6VRK0_9BASI</name>
<feature type="region of interest" description="Disordered" evidence="8">
    <location>
        <begin position="860"/>
        <end position="879"/>
    </location>
</feature>
<keyword evidence="4" id="KW-0653">Protein transport</keyword>
<dbReference type="GO" id="GO:0006606">
    <property type="term" value="P:protein import into nucleus"/>
    <property type="evidence" value="ECO:0007669"/>
    <property type="project" value="TreeGrafter"/>
</dbReference>
<reference evidence="9 10" key="1">
    <citation type="submission" date="2015-08" db="EMBL/GenBank/DDBJ databases">
        <title>Next Generation Sequencing and Analysis of the Genome of Puccinia sorghi L Schw, the Causal Agent of Maize Common Rust.</title>
        <authorList>
            <person name="Rochi L."/>
            <person name="Burguener G."/>
            <person name="Darino M."/>
            <person name="Turjanski A."/>
            <person name="Kreff E."/>
            <person name="Dieguez M.J."/>
            <person name="Sacco F."/>
        </authorList>
    </citation>
    <scope>NUCLEOTIDE SEQUENCE [LARGE SCALE GENOMIC DNA]</scope>
    <source>
        <strain evidence="9 10">RO10H11247</strain>
    </source>
</reference>
<dbReference type="PANTHER" id="PTHR13257:SF0">
    <property type="entry name" value="NUCLEAR PORE COMPLEX PROTEIN NUP88"/>
    <property type="match status" value="1"/>
</dbReference>
<evidence type="ECO:0008006" key="11">
    <source>
        <dbReference type="Google" id="ProtNLM"/>
    </source>
</evidence>
<dbReference type="VEuPathDB" id="FungiDB:VP01_1159g5"/>
<feature type="compositionally biased region" description="Polar residues" evidence="8">
    <location>
        <begin position="225"/>
        <end position="235"/>
    </location>
</feature>
<evidence type="ECO:0000256" key="7">
    <source>
        <dbReference type="ARBA" id="ARBA00023242"/>
    </source>
</evidence>
<evidence type="ECO:0000256" key="5">
    <source>
        <dbReference type="ARBA" id="ARBA00023010"/>
    </source>
</evidence>
<comment type="caution">
    <text evidence="9">The sequence shown here is derived from an EMBL/GenBank/DDBJ whole genome shotgun (WGS) entry which is preliminary data.</text>
</comment>
<accession>A0A0L6VRK0</accession>
<dbReference type="GO" id="GO:0005643">
    <property type="term" value="C:nuclear pore"/>
    <property type="evidence" value="ECO:0007669"/>
    <property type="project" value="UniProtKB-SubCell"/>
</dbReference>
<evidence type="ECO:0000313" key="10">
    <source>
        <dbReference type="Proteomes" id="UP000037035"/>
    </source>
</evidence>
<dbReference type="Pfam" id="PF10168">
    <property type="entry name" value="Nup88"/>
    <property type="match status" value="1"/>
</dbReference>
<evidence type="ECO:0000256" key="6">
    <source>
        <dbReference type="ARBA" id="ARBA00023132"/>
    </source>
</evidence>
<evidence type="ECO:0000256" key="3">
    <source>
        <dbReference type="ARBA" id="ARBA00022816"/>
    </source>
</evidence>
<feature type="region of interest" description="Disordered" evidence="8">
    <location>
        <begin position="417"/>
        <end position="438"/>
    </location>
</feature>
<dbReference type="AlphaFoldDB" id="A0A0L6VRK0"/>